<dbReference type="AlphaFoldDB" id="A0AAQ3U8B1"/>
<proteinExistence type="predicted"/>
<name>A0AAQ3U8B1_PASNO</name>
<dbReference type="CDD" id="cd01650">
    <property type="entry name" value="RT_nLTR_like"/>
    <property type="match status" value="1"/>
</dbReference>
<organism evidence="3 4">
    <name type="scientific">Paspalum notatum var. saurae</name>
    <dbReference type="NCBI Taxonomy" id="547442"/>
    <lineage>
        <taxon>Eukaryota</taxon>
        <taxon>Viridiplantae</taxon>
        <taxon>Streptophyta</taxon>
        <taxon>Embryophyta</taxon>
        <taxon>Tracheophyta</taxon>
        <taxon>Spermatophyta</taxon>
        <taxon>Magnoliopsida</taxon>
        <taxon>Liliopsida</taxon>
        <taxon>Poales</taxon>
        <taxon>Poaceae</taxon>
        <taxon>PACMAD clade</taxon>
        <taxon>Panicoideae</taxon>
        <taxon>Andropogonodae</taxon>
        <taxon>Paspaleae</taxon>
        <taxon>Paspalinae</taxon>
        <taxon>Paspalum</taxon>
    </lineage>
</organism>
<evidence type="ECO:0000259" key="2">
    <source>
        <dbReference type="Pfam" id="PF00078"/>
    </source>
</evidence>
<sequence>MGRGDHVPNPHRLLLADGPSPGPDGFTGRFYKACWTIIKGDVMDAILAIQRGHVFKFKLLNTAFITLVPKTSDALQVKDYRPISLVHSFAKLVTKVMANRLAPVLPKLVSVNQRAFVKKRNIQDKFLLVQQMAKSLHRSKEPHILLKLDISKAFDSVSWAFLLEVLLHLGFGRRWCNLVCLLLSTSSTRILLNGEPGCSISHLRELHQAGELVLVKELLHIFRQATGLVTNLSKELHKLVYKVADNLPNWKGALMNKASRLVTVKAVLSALNIYHTTALDLPKWVFKAIDKKRRGFLWAREETTHGGKCLVSWDSVQQPLQYGGLGVLNLEVIPKRTVKGQTVAQALSNRGWVADIKGALTVQVMCEYLMLS</sequence>
<dbReference type="Pfam" id="PF00078">
    <property type="entry name" value="RVT_1"/>
    <property type="match status" value="1"/>
</dbReference>
<dbReference type="SUPFAM" id="SSF56672">
    <property type="entry name" value="DNA/RNA polymerases"/>
    <property type="match status" value="1"/>
</dbReference>
<feature type="domain" description="Reverse transcriptase" evidence="2">
    <location>
        <begin position="68"/>
        <end position="179"/>
    </location>
</feature>
<accession>A0AAQ3U8B1</accession>
<dbReference type="PANTHER" id="PTHR31635:SF196">
    <property type="entry name" value="REVERSE TRANSCRIPTASE DOMAIN-CONTAINING PROTEIN-RELATED"/>
    <property type="match status" value="1"/>
</dbReference>
<protein>
    <recommendedName>
        <fullName evidence="2">Reverse transcriptase domain-containing protein</fullName>
    </recommendedName>
</protein>
<dbReference type="InterPro" id="IPR043502">
    <property type="entry name" value="DNA/RNA_pol_sf"/>
</dbReference>
<evidence type="ECO:0000313" key="4">
    <source>
        <dbReference type="Proteomes" id="UP001341281"/>
    </source>
</evidence>
<evidence type="ECO:0000256" key="1">
    <source>
        <dbReference type="SAM" id="MobiDB-lite"/>
    </source>
</evidence>
<gene>
    <name evidence="3" type="ORF">U9M48_031914</name>
</gene>
<evidence type="ECO:0000313" key="3">
    <source>
        <dbReference type="EMBL" id="WVZ84947.1"/>
    </source>
</evidence>
<dbReference type="InterPro" id="IPR000477">
    <property type="entry name" value="RT_dom"/>
</dbReference>
<reference evidence="3 4" key="1">
    <citation type="submission" date="2024-02" db="EMBL/GenBank/DDBJ databases">
        <title>High-quality chromosome-scale genome assembly of Pensacola bahiagrass (Paspalum notatum Flugge var. saurae).</title>
        <authorList>
            <person name="Vega J.M."/>
            <person name="Podio M."/>
            <person name="Orjuela J."/>
            <person name="Siena L.A."/>
            <person name="Pessino S.C."/>
            <person name="Combes M.C."/>
            <person name="Mariac C."/>
            <person name="Albertini E."/>
            <person name="Pupilli F."/>
            <person name="Ortiz J.P.A."/>
            <person name="Leblanc O."/>
        </authorList>
    </citation>
    <scope>NUCLEOTIDE SEQUENCE [LARGE SCALE GENOMIC DNA]</scope>
    <source>
        <strain evidence="3">R1</strain>
        <tissue evidence="3">Leaf</tissue>
    </source>
</reference>
<dbReference type="EMBL" id="CP144751">
    <property type="protein sequence ID" value="WVZ84947.1"/>
    <property type="molecule type" value="Genomic_DNA"/>
</dbReference>
<feature type="region of interest" description="Disordered" evidence="1">
    <location>
        <begin position="1"/>
        <end position="20"/>
    </location>
</feature>
<dbReference type="Proteomes" id="UP001341281">
    <property type="component" value="Chromosome 07"/>
</dbReference>
<keyword evidence="4" id="KW-1185">Reference proteome</keyword>
<dbReference type="PANTHER" id="PTHR31635">
    <property type="entry name" value="REVERSE TRANSCRIPTASE DOMAIN-CONTAINING PROTEIN-RELATED"/>
    <property type="match status" value="1"/>
</dbReference>